<proteinExistence type="predicted"/>
<keyword evidence="1" id="KW-0378">Hydrolase</keyword>
<protein>
    <submittedName>
        <fullName evidence="1">D-aminopeptidase</fullName>
        <ecNumber evidence="1">3.4.11.-</ecNumber>
    </submittedName>
</protein>
<dbReference type="Proteomes" id="UP000485484">
    <property type="component" value="Unassembled WGS sequence"/>
</dbReference>
<name>A0A1V5MHI4_UNCT6</name>
<dbReference type="Pfam" id="PF04951">
    <property type="entry name" value="Peptidase_M55"/>
    <property type="match status" value="1"/>
</dbReference>
<dbReference type="EMBL" id="MWAK01000086">
    <property type="protein sequence ID" value="OPZ92562.1"/>
    <property type="molecule type" value="Genomic_DNA"/>
</dbReference>
<dbReference type="SUPFAM" id="SSF63992">
    <property type="entry name" value="Dipeptide transport protein"/>
    <property type="match status" value="1"/>
</dbReference>
<dbReference type="AlphaFoldDB" id="A0A1V5MHI4"/>
<gene>
    <name evidence="1" type="primary">dppA_1</name>
    <name evidence="1" type="ORF">BWY73_00741</name>
</gene>
<sequence>MNSGKFDAVAWVGQHARSGSLFAHLAHTGTIAVCEDSINGIPLGEFGVLALCAGELGLPVIFGSGDRAFTEEAQALAPGLETAAVKHGLNRDSGYHLPTRAYARHTLAAVHIGVEAARTAIRTAAGRAGERLVRGERFSVVKMPPPYRRVTVFRSDEENPPRVSINEDPKSIIALLNQPRTLQVLDKADPRQFV</sequence>
<dbReference type="InterPro" id="IPR027476">
    <property type="entry name" value="DppA_N"/>
</dbReference>
<dbReference type="Gene3D" id="3.40.50.10780">
    <property type="entry name" value="Dipeptide transport protein"/>
    <property type="match status" value="1"/>
</dbReference>
<dbReference type="InterPro" id="IPR036177">
    <property type="entry name" value="Peptidase_M55_sf"/>
</dbReference>
<dbReference type="GO" id="GO:0004177">
    <property type="term" value="F:aminopeptidase activity"/>
    <property type="evidence" value="ECO:0007669"/>
    <property type="project" value="UniProtKB-KW"/>
</dbReference>
<dbReference type="InterPro" id="IPR007035">
    <property type="entry name" value="Peptidase_M55"/>
</dbReference>
<organism evidence="1">
    <name type="scientific">candidate division TA06 bacterium ADurb.Bin417</name>
    <dbReference type="NCBI Taxonomy" id="1852828"/>
    <lineage>
        <taxon>Bacteria</taxon>
        <taxon>Bacteria division TA06</taxon>
    </lineage>
</organism>
<keyword evidence="1" id="KW-0031">Aminopeptidase</keyword>
<comment type="caution">
    <text evidence="1">The sequence shown here is derived from an EMBL/GenBank/DDBJ whole genome shotgun (WGS) entry which is preliminary data.</text>
</comment>
<evidence type="ECO:0000313" key="1">
    <source>
        <dbReference type="EMBL" id="OPZ92562.1"/>
    </source>
</evidence>
<accession>A0A1V5MHI4</accession>
<reference evidence="1" key="1">
    <citation type="submission" date="2017-02" db="EMBL/GenBank/DDBJ databases">
        <title>Delving into the versatile metabolic prowess of the omnipresent phylum Bacteroidetes.</title>
        <authorList>
            <person name="Nobu M.K."/>
            <person name="Mei R."/>
            <person name="Narihiro T."/>
            <person name="Kuroda K."/>
            <person name="Liu W.-T."/>
        </authorList>
    </citation>
    <scope>NUCLEOTIDE SEQUENCE</scope>
    <source>
        <strain evidence="1">ADurb.Bin417</strain>
    </source>
</reference>
<dbReference type="EC" id="3.4.11.-" evidence="1"/>
<keyword evidence="1" id="KW-0645">Protease</keyword>